<dbReference type="EMBL" id="OZ037945">
    <property type="protein sequence ID" value="CAL1702946.1"/>
    <property type="molecule type" value="Genomic_DNA"/>
</dbReference>
<dbReference type="Proteomes" id="UP001497453">
    <property type="component" value="Chromosome 2"/>
</dbReference>
<keyword evidence="3" id="KW-1185">Reference proteome</keyword>
<proteinExistence type="predicted"/>
<sequence length="177" mass="19148">MLLFSSAQQLVPHMCSSHLFGPPSLWTHWKPIPIVLTTVPPGLEIQCNAKPDQGHEVFLSLLFLSACPAHMRIQNADTGLYMDVKGSSQDNFSGPGTHSLINRSTSRSPRIKCQPWDSCGQLTALSVLCTGRAPVPRLLVVPPMICGDPVQSRCLTPPSAPATRIPLEPQSGAFNQT</sequence>
<evidence type="ECO:0000313" key="3">
    <source>
        <dbReference type="Proteomes" id="UP001497453"/>
    </source>
</evidence>
<evidence type="ECO:0000256" key="1">
    <source>
        <dbReference type="SAM" id="MobiDB-lite"/>
    </source>
</evidence>
<accession>A0ABP1D4X7</accession>
<name>A0ABP1D4X7_9APHY</name>
<evidence type="ECO:0000313" key="2">
    <source>
        <dbReference type="EMBL" id="CAL1702946.1"/>
    </source>
</evidence>
<reference evidence="3" key="1">
    <citation type="submission" date="2024-04" db="EMBL/GenBank/DDBJ databases">
        <authorList>
            <person name="Shaw F."/>
            <person name="Minotto A."/>
        </authorList>
    </citation>
    <scope>NUCLEOTIDE SEQUENCE [LARGE SCALE GENOMIC DNA]</scope>
</reference>
<protein>
    <submittedName>
        <fullName evidence="2">Uncharacterized protein</fullName>
    </submittedName>
</protein>
<feature type="region of interest" description="Disordered" evidence="1">
    <location>
        <begin position="157"/>
        <end position="177"/>
    </location>
</feature>
<organism evidence="2 3">
    <name type="scientific">Somion occarium</name>
    <dbReference type="NCBI Taxonomy" id="3059160"/>
    <lineage>
        <taxon>Eukaryota</taxon>
        <taxon>Fungi</taxon>
        <taxon>Dikarya</taxon>
        <taxon>Basidiomycota</taxon>
        <taxon>Agaricomycotina</taxon>
        <taxon>Agaricomycetes</taxon>
        <taxon>Polyporales</taxon>
        <taxon>Cerrenaceae</taxon>
        <taxon>Somion</taxon>
    </lineage>
</organism>
<gene>
    <name evidence="2" type="ORF">GFSPODELE1_LOCUS4320</name>
</gene>